<evidence type="ECO:0000259" key="2">
    <source>
        <dbReference type="Pfam" id="PF22725"/>
    </source>
</evidence>
<dbReference type="Gene3D" id="3.30.360.10">
    <property type="entry name" value="Dihydrodipicolinate Reductase, domain 2"/>
    <property type="match status" value="1"/>
</dbReference>
<dbReference type="PANTHER" id="PTHR43249:SF1">
    <property type="entry name" value="D-GLUCOSIDE 3-DEHYDROGENASE"/>
    <property type="match status" value="1"/>
</dbReference>
<dbReference type="AlphaFoldDB" id="A0A7M2WX27"/>
<evidence type="ECO:0000313" key="3">
    <source>
        <dbReference type="EMBL" id="QOV89959.1"/>
    </source>
</evidence>
<organism evidence="3 4">
    <name type="scientific">Humisphaera borealis</name>
    <dbReference type="NCBI Taxonomy" id="2807512"/>
    <lineage>
        <taxon>Bacteria</taxon>
        <taxon>Pseudomonadati</taxon>
        <taxon>Planctomycetota</taxon>
        <taxon>Phycisphaerae</taxon>
        <taxon>Tepidisphaerales</taxon>
        <taxon>Tepidisphaeraceae</taxon>
        <taxon>Humisphaera</taxon>
    </lineage>
</organism>
<dbReference type="RefSeq" id="WP_206293023.1">
    <property type="nucleotide sequence ID" value="NZ_CP063458.1"/>
</dbReference>
<evidence type="ECO:0000313" key="4">
    <source>
        <dbReference type="Proteomes" id="UP000593765"/>
    </source>
</evidence>
<dbReference type="Gene3D" id="3.40.50.720">
    <property type="entry name" value="NAD(P)-binding Rossmann-like Domain"/>
    <property type="match status" value="1"/>
</dbReference>
<proteinExistence type="predicted"/>
<reference evidence="3 4" key="1">
    <citation type="submission" date="2020-10" db="EMBL/GenBank/DDBJ databases">
        <title>Wide distribution of Phycisphaera-like planctomycetes from WD2101 soil group in peatlands and genome analysis of the first cultivated representative.</title>
        <authorList>
            <person name="Dedysh S.N."/>
            <person name="Beletsky A.V."/>
            <person name="Ivanova A."/>
            <person name="Kulichevskaya I.S."/>
            <person name="Suzina N.E."/>
            <person name="Philippov D.A."/>
            <person name="Rakitin A.L."/>
            <person name="Mardanov A.V."/>
            <person name="Ravin N.V."/>
        </authorList>
    </citation>
    <scope>NUCLEOTIDE SEQUENCE [LARGE SCALE GENOMIC DNA]</scope>
    <source>
        <strain evidence="3 4">M1803</strain>
    </source>
</reference>
<dbReference type="PANTHER" id="PTHR43249">
    <property type="entry name" value="UDP-N-ACETYL-2-AMINO-2-DEOXY-D-GLUCURONATE OXIDASE"/>
    <property type="match status" value="1"/>
</dbReference>
<accession>A0A7M2WX27</accession>
<dbReference type="EMBL" id="CP063458">
    <property type="protein sequence ID" value="QOV89959.1"/>
    <property type="molecule type" value="Genomic_DNA"/>
</dbReference>
<dbReference type="SUPFAM" id="SSF55347">
    <property type="entry name" value="Glyceraldehyde-3-phosphate dehydrogenase-like, C-terminal domain"/>
    <property type="match status" value="1"/>
</dbReference>
<keyword evidence="4" id="KW-1185">Reference proteome</keyword>
<evidence type="ECO:0000259" key="1">
    <source>
        <dbReference type="Pfam" id="PF01408"/>
    </source>
</evidence>
<feature type="domain" description="GFO/IDH/MocA-like oxidoreductase" evidence="2">
    <location>
        <begin position="137"/>
        <end position="263"/>
    </location>
</feature>
<sequence>MADATQVRMGVVGVGGMGNYHISYIQKMTEAKLTAICDNDQARMDKVDAPGVAKFTSSDEMLKSGLVDAVLIATPHPFHPDVAIAAFNAGVSVLCEKPVAISITQARAMNDAAIAAAKKNPKVKYGVMLNQRTIGLYRKLRELIKDGELGEISRITWIMTDWFRPWAYYASGGWRATWKGEGGGVLINQCPHNLDLLLWTTGLTPSRISAVGFVGKTHPIEVEDEISAIMEYPNGAIGHFITTTGEAPGTNRFEIIGDQGRIVVENAKLTWTRTRKSVKETRETTPEAFHRMETWEIDLTPTAPKDPENLHRAITENFCKAILKDEPMVAPGEDGAKALELGNAMQMAALTRTPVDLPLDGAKLDAFHVDMAKQYGGRKKLETKAPTSADLGASFSKV</sequence>
<dbReference type="KEGG" id="hbs:IPV69_00880"/>
<name>A0A7M2WX27_9BACT</name>
<feature type="domain" description="Gfo/Idh/MocA-like oxidoreductase N-terminal" evidence="1">
    <location>
        <begin position="7"/>
        <end position="115"/>
    </location>
</feature>
<dbReference type="InterPro" id="IPR000683">
    <property type="entry name" value="Gfo/Idh/MocA-like_OxRdtase_N"/>
</dbReference>
<dbReference type="GO" id="GO:0000166">
    <property type="term" value="F:nucleotide binding"/>
    <property type="evidence" value="ECO:0007669"/>
    <property type="project" value="InterPro"/>
</dbReference>
<dbReference type="InterPro" id="IPR055170">
    <property type="entry name" value="GFO_IDH_MocA-like_dom"/>
</dbReference>
<dbReference type="SUPFAM" id="SSF51735">
    <property type="entry name" value="NAD(P)-binding Rossmann-fold domains"/>
    <property type="match status" value="1"/>
</dbReference>
<gene>
    <name evidence="3" type="ORF">IPV69_00880</name>
</gene>
<dbReference type="InterPro" id="IPR052515">
    <property type="entry name" value="Gfo/Idh/MocA_Oxidoreductase"/>
</dbReference>
<dbReference type="Pfam" id="PF22725">
    <property type="entry name" value="GFO_IDH_MocA_C3"/>
    <property type="match status" value="1"/>
</dbReference>
<dbReference type="Proteomes" id="UP000593765">
    <property type="component" value="Chromosome"/>
</dbReference>
<protein>
    <submittedName>
        <fullName evidence="3">Gfo/Idh/MocA family oxidoreductase</fullName>
    </submittedName>
</protein>
<dbReference type="InterPro" id="IPR036291">
    <property type="entry name" value="NAD(P)-bd_dom_sf"/>
</dbReference>
<dbReference type="Pfam" id="PF01408">
    <property type="entry name" value="GFO_IDH_MocA"/>
    <property type="match status" value="1"/>
</dbReference>